<protein>
    <submittedName>
        <fullName evidence="2">Uncharacterized protein</fullName>
    </submittedName>
</protein>
<dbReference type="RefSeq" id="XP_016747090.1">
    <property type="nucleotide sequence ID" value="XM_016891601.1"/>
</dbReference>
<dbReference type="PaxDb" id="3635-A0A1U8P7I6"/>
<dbReference type="Proteomes" id="UP000818029">
    <property type="component" value="Chromosome A07"/>
</dbReference>
<dbReference type="PANTHER" id="PTHR46148:SF44">
    <property type="entry name" value="GAG-POL POLYPROTEIN"/>
    <property type="match status" value="1"/>
</dbReference>
<dbReference type="PANTHER" id="PTHR46148">
    <property type="entry name" value="CHROMO DOMAIN-CONTAINING PROTEIN"/>
    <property type="match status" value="1"/>
</dbReference>
<keyword evidence="1" id="KW-1185">Reference proteome</keyword>
<evidence type="ECO:0000313" key="2">
    <source>
        <dbReference type="RefSeq" id="XP_016747090.1"/>
    </source>
</evidence>
<evidence type="ECO:0000313" key="1">
    <source>
        <dbReference type="Proteomes" id="UP000818029"/>
    </source>
</evidence>
<gene>
    <name evidence="2" type="primary">LOC107955803</name>
</gene>
<reference evidence="2" key="2">
    <citation type="submission" date="2025-08" db="UniProtKB">
        <authorList>
            <consortium name="RefSeq"/>
        </authorList>
    </citation>
    <scope>IDENTIFICATION</scope>
</reference>
<name>A0A1U8P7I6_GOSHI</name>
<organism evidence="1 2">
    <name type="scientific">Gossypium hirsutum</name>
    <name type="common">Upland cotton</name>
    <name type="synonym">Gossypium mexicanum</name>
    <dbReference type="NCBI Taxonomy" id="3635"/>
    <lineage>
        <taxon>Eukaryota</taxon>
        <taxon>Viridiplantae</taxon>
        <taxon>Streptophyta</taxon>
        <taxon>Embryophyta</taxon>
        <taxon>Tracheophyta</taxon>
        <taxon>Spermatophyta</taxon>
        <taxon>Magnoliopsida</taxon>
        <taxon>eudicotyledons</taxon>
        <taxon>Gunneridae</taxon>
        <taxon>Pentapetalae</taxon>
        <taxon>rosids</taxon>
        <taxon>malvids</taxon>
        <taxon>Malvales</taxon>
        <taxon>Malvaceae</taxon>
        <taxon>Malvoideae</taxon>
        <taxon>Gossypium</taxon>
    </lineage>
</organism>
<accession>A0A1U8P7I6</accession>
<reference evidence="1" key="1">
    <citation type="journal article" date="2020" name="Nat. Genet.">
        <title>Genomic diversifications of five Gossypium allopolyploid species and their impact on cotton improvement.</title>
        <authorList>
            <person name="Chen Z.J."/>
            <person name="Sreedasyam A."/>
            <person name="Ando A."/>
            <person name="Song Q."/>
            <person name="De Santiago L.M."/>
            <person name="Hulse-Kemp A.M."/>
            <person name="Ding M."/>
            <person name="Ye W."/>
            <person name="Kirkbride R.C."/>
            <person name="Jenkins J."/>
            <person name="Plott C."/>
            <person name="Lovell J."/>
            <person name="Lin Y.M."/>
            <person name="Vaughn R."/>
            <person name="Liu B."/>
            <person name="Simpson S."/>
            <person name="Scheffler B.E."/>
            <person name="Wen L."/>
            <person name="Saski C.A."/>
            <person name="Grover C.E."/>
            <person name="Hu G."/>
            <person name="Conover J.L."/>
            <person name="Carlson J.W."/>
            <person name="Shu S."/>
            <person name="Boston L.B."/>
            <person name="Williams M."/>
            <person name="Peterson D.G."/>
            <person name="McGee K."/>
            <person name="Jones D.C."/>
            <person name="Wendel J.F."/>
            <person name="Stelly D.M."/>
            <person name="Grimwood J."/>
            <person name="Schmutz J."/>
        </authorList>
    </citation>
    <scope>NUCLEOTIDE SEQUENCE [LARGE SCALE GENOMIC DNA]</scope>
    <source>
        <strain evidence="1">cv. TM-1</strain>
    </source>
</reference>
<dbReference type="AlphaFoldDB" id="A0A1U8P7I6"/>
<dbReference type="OrthoDB" id="996762at2759"/>
<sequence>MAHYEALYGRKCCILLCWTELGQDLATSGLTERASDRQKSYANLKRKNIEYSIGDFVFLKVSPQTKLPPELNRIHDALHVSMLRCYRSDPMHIFPVEEIEVSPDLMFEEKPIQILDCDIKVLLRKVKVLWQKHST</sequence>
<proteinExistence type="predicted"/>
<dbReference type="GeneID" id="107955803"/>
<dbReference type="KEGG" id="ghi:107955803"/>